<organism evidence="1 2">
    <name type="scientific">Chryseobacterium viscerum</name>
    <dbReference type="NCBI Taxonomy" id="1037377"/>
    <lineage>
        <taxon>Bacteria</taxon>
        <taxon>Pseudomonadati</taxon>
        <taxon>Bacteroidota</taxon>
        <taxon>Flavobacteriia</taxon>
        <taxon>Flavobacteriales</taxon>
        <taxon>Weeksellaceae</taxon>
        <taxon>Chryseobacterium group</taxon>
        <taxon>Chryseobacterium</taxon>
    </lineage>
</organism>
<dbReference type="AlphaFoldDB" id="A0A316WAK7"/>
<gene>
    <name evidence="1" type="ORF">C1634_022950</name>
</gene>
<dbReference type="SUPFAM" id="SSF52540">
    <property type="entry name" value="P-loop containing nucleoside triphosphate hydrolases"/>
    <property type="match status" value="1"/>
</dbReference>
<reference evidence="1 2" key="1">
    <citation type="submission" date="2018-04" db="EMBL/GenBank/DDBJ databases">
        <title>Chryseobacterium oncorhynchi 701B-08T from rainbow trout, and Chryseobacterium viscerum 687B-08T from diseased fish.</title>
        <authorList>
            <person name="Jeong J.-J."/>
            <person name="Lee Y.J."/>
            <person name="Pathiraja D."/>
            <person name="Park B."/>
            <person name="Choi I.-G."/>
            <person name="Kim K.D."/>
        </authorList>
    </citation>
    <scope>NUCLEOTIDE SEQUENCE [LARGE SCALE GENOMIC DNA]</scope>
    <source>
        <strain evidence="1 2">687B-08</strain>
    </source>
</reference>
<comment type="caution">
    <text evidence="1">The sequence shown here is derived from an EMBL/GenBank/DDBJ whole genome shotgun (WGS) entry which is preliminary data.</text>
</comment>
<dbReference type="InterPro" id="IPR011990">
    <property type="entry name" value="TPR-like_helical_dom_sf"/>
</dbReference>
<evidence type="ECO:0008006" key="3">
    <source>
        <dbReference type="Google" id="ProtNLM"/>
    </source>
</evidence>
<dbReference type="Proteomes" id="UP000236413">
    <property type="component" value="Unassembled WGS sequence"/>
</dbReference>
<dbReference type="InterPro" id="IPR027417">
    <property type="entry name" value="P-loop_NTPase"/>
</dbReference>
<protein>
    <recommendedName>
        <fullName evidence="3">NB-ARC domain-containing protein</fullName>
    </recommendedName>
</protein>
<accession>A0A316WAK7</accession>
<dbReference type="Gene3D" id="3.40.50.300">
    <property type="entry name" value="P-loop containing nucleotide triphosphate hydrolases"/>
    <property type="match status" value="1"/>
</dbReference>
<name>A0A316WAK7_9FLAO</name>
<evidence type="ECO:0000313" key="2">
    <source>
        <dbReference type="Proteomes" id="UP000236413"/>
    </source>
</evidence>
<evidence type="ECO:0000313" key="1">
    <source>
        <dbReference type="EMBL" id="PWN58412.1"/>
    </source>
</evidence>
<dbReference type="RefSeq" id="WP_109739188.1">
    <property type="nucleotide sequence ID" value="NZ_PPEG02000011.1"/>
</dbReference>
<proteinExistence type="predicted"/>
<sequence length="953" mass="110544">MPYPIIKADLLKFIKINRDAIATNRGFYYQYLHVVLKWLHHYLNSIEDDIKTEVEDDITEIGDQLVFTQIKCYSSVFSFKSPEIKKSIFNFFSLYLEHSNSATPVLFQFITNTKISESEQLLQRWVTEQENIEEETLQQCGTLVSEILFSQINSKTQKSLAKKTISDDQKKALENNLSLFQSLLDDQNLICDFVTKIKWDFKEVPTEEAIDQIIVDINNYLDHPIFEKRPKKILFDVLLSEIYRISQLPDPNKRKVNKRILDGLLKSNDDEMVHYIDLRFAQLFHSRVDNLEKDVSVIKEKVDGLIDIQKLHGEKLEEISGKKLIPQLITTIPFINSSMIIGRETLIADLQDLLNDNKHVSVNGNGGMGKSSLLKLYVSKYVQDYDHIIWINVETGLVSTLNFHEQLAVNLDLPALNPDEFSARFGLIINKLNQISGNNLLIVDSYDSTEAEMADLQCLANWKMIIGTRLRLENVKTLTIKKLSFEESKAIYRNFEDGADSTDEQFKSLFKYVEYNTLVIGLVAKTIKYSFDLTLDIMLDHFEQLSLDDDNLNIDIPNDGGQSLNILKILNQTFNLSKIEPAEAYYLTFFAMLPLEDVQFNDLVDWFGEEHKSESRTNLTNAINRLHAKGLIEREGTQITMHKVLRDSIIYQERTKELPFLNQLNNVWCLLKVLKKGADQDLSFALRFLKFGEAILNVIDEPYRRTIYQPLLQLENEVLNIYNWLGKDHITDKWTSLFERAENHLEPTDPLLGLIANNYGIALAADGHMDQAFEHFEQSVSILSLHEEHLPKLFISICNLCNLFIQQRKMDRFTECFENLEHLRQKYNIYDDFSMSIQCQVLALANYEVLNFPEAIKLFKLAITLHNELPEENRNDAFLMHYYTKLGEAFCFNGELENAHVAALIALNIFFDLNVRILGYPHPIFNLMYTVAHTQDDQELMEKIKKMKEKYND</sequence>
<dbReference type="Gene3D" id="1.25.40.10">
    <property type="entry name" value="Tetratricopeptide repeat domain"/>
    <property type="match status" value="1"/>
</dbReference>
<dbReference type="EMBL" id="PPEG02000011">
    <property type="protein sequence ID" value="PWN58412.1"/>
    <property type="molecule type" value="Genomic_DNA"/>
</dbReference>
<dbReference type="SUPFAM" id="SSF48452">
    <property type="entry name" value="TPR-like"/>
    <property type="match status" value="1"/>
</dbReference>